<dbReference type="EMBL" id="VICH01000004">
    <property type="protein sequence ID" value="TQV68802.1"/>
    <property type="molecule type" value="Genomic_DNA"/>
</dbReference>
<proteinExistence type="predicted"/>
<gene>
    <name evidence="2" type="ORF">FIL88_04260</name>
</gene>
<comment type="caution">
    <text evidence="2">The sequence shown here is derived from an EMBL/GenBank/DDBJ whole genome shotgun (WGS) entry which is preliminary data.</text>
</comment>
<sequence>MRKGLYISTAAHGALILWVLFGGVFAWDRDEELVQVSDVSFISEDEFAALSAPKPETNAPDATSAPAPRPEPSPEPEPEPVPEPAPMPEPEPTPEPEPEPEPDPIPQPEAEPAPVTETAPPAPAPRVAPEAAPEPETPAEDAPDPTEAVAPEPSPEAEPAPEEVAPAAPPEATTEIVTEAEEPVEEPSAAPATSQRPKSRPARSKPVAAQPETPPASDANDVANTIADQVAGGTQDAPAQDIPLGPPMTRGEKDGLRVAVSRCWNVGSLSTDALSTTVVALVTMNRDGKPENISLESWDGPSQAAANTAFQAARRAIIRCGARGFDLPAEKYGQWREIEMTFDPEKMRIK</sequence>
<feature type="compositionally biased region" description="Pro residues" evidence="1">
    <location>
        <begin position="81"/>
        <end position="91"/>
    </location>
</feature>
<feature type="region of interest" description="Disordered" evidence="1">
    <location>
        <begin position="49"/>
        <end position="221"/>
    </location>
</feature>
<evidence type="ECO:0008006" key="4">
    <source>
        <dbReference type="Google" id="ProtNLM"/>
    </source>
</evidence>
<dbReference type="OrthoDB" id="7161229at2"/>
<evidence type="ECO:0000313" key="3">
    <source>
        <dbReference type="Proteomes" id="UP000315816"/>
    </source>
</evidence>
<dbReference type="Proteomes" id="UP000315816">
    <property type="component" value="Unassembled WGS sequence"/>
</dbReference>
<dbReference type="Gene3D" id="3.30.1150.10">
    <property type="match status" value="1"/>
</dbReference>
<dbReference type="RefSeq" id="WP_142852555.1">
    <property type="nucleotide sequence ID" value="NZ_FXWW01000001.1"/>
</dbReference>
<keyword evidence="3" id="KW-1185">Reference proteome</keyword>
<accession>A0A545SV06</accession>
<feature type="compositionally biased region" description="Acidic residues" evidence="1">
    <location>
        <begin position="92"/>
        <end position="102"/>
    </location>
</feature>
<dbReference type="AlphaFoldDB" id="A0A545SV06"/>
<evidence type="ECO:0000256" key="1">
    <source>
        <dbReference type="SAM" id="MobiDB-lite"/>
    </source>
</evidence>
<organism evidence="2 3">
    <name type="scientific">Aliiroseovarius halocynthiae</name>
    <dbReference type="NCBI Taxonomy" id="985055"/>
    <lineage>
        <taxon>Bacteria</taxon>
        <taxon>Pseudomonadati</taxon>
        <taxon>Pseudomonadota</taxon>
        <taxon>Alphaproteobacteria</taxon>
        <taxon>Rhodobacterales</taxon>
        <taxon>Paracoccaceae</taxon>
        <taxon>Aliiroseovarius</taxon>
    </lineage>
</organism>
<protein>
    <recommendedName>
        <fullName evidence="4">Energy transducer TonB</fullName>
    </recommendedName>
</protein>
<evidence type="ECO:0000313" key="2">
    <source>
        <dbReference type="EMBL" id="TQV68802.1"/>
    </source>
</evidence>
<reference evidence="2 3" key="1">
    <citation type="submission" date="2019-06" db="EMBL/GenBank/DDBJ databases">
        <title>A novel species of marine bacteria.</title>
        <authorList>
            <person name="Wang Y."/>
        </authorList>
    </citation>
    <scope>NUCLEOTIDE SEQUENCE [LARGE SCALE GENOMIC DNA]</scope>
    <source>
        <strain evidence="2 3">MA1-10</strain>
    </source>
</reference>
<name>A0A545SV06_9RHOB</name>
<feature type="compositionally biased region" description="Low complexity" evidence="1">
    <location>
        <begin position="162"/>
        <end position="177"/>
    </location>
</feature>